<dbReference type="InterPro" id="IPR022890">
    <property type="entry name" value="Fd--NADP_Rdtase_type_2"/>
</dbReference>
<evidence type="ECO:0000256" key="3">
    <source>
        <dbReference type="ARBA" id="ARBA00022857"/>
    </source>
</evidence>
<comment type="subunit">
    <text evidence="6">Homodimer.</text>
</comment>
<evidence type="ECO:0000256" key="5">
    <source>
        <dbReference type="ARBA" id="ARBA00048132"/>
    </source>
</evidence>
<feature type="binding site" evidence="6">
    <location>
        <position position="105"/>
    </location>
    <ligand>
        <name>FAD</name>
        <dbReference type="ChEBI" id="CHEBI:57692"/>
    </ligand>
</feature>
<dbReference type="GO" id="GO:0004791">
    <property type="term" value="F:thioredoxin-disulfide reductase (NADPH) activity"/>
    <property type="evidence" value="ECO:0007669"/>
    <property type="project" value="UniProtKB-EC"/>
</dbReference>
<accession>A0A238YYE4</accession>
<evidence type="ECO:0000313" key="9">
    <source>
        <dbReference type="Proteomes" id="UP000198348"/>
    </source>
</evidence>
<sequence>MKPDPFDVGTVLETGLDPTAIETDVAIVGAGPCGLYAAYYAGFRGLSVTIIDALSQPGGQMAALYPEKQVYDVAGFPAVKAQDLVDALVEQAAQAKPQYLLGHTALTAKECQDVVTLTTDRGTTITAGGVVIAGGIGRFTPRVLPSGSEYEGRGLRYFVPELSDLAGADVLVVGGGDSAVDWALSLEPLARSVTLAHRRHRFRAHERSVDLLRASSVGVLTPFEVHEVHGDPTIEEVELVNVETGHTEVLATTAVVAALGFLADLGPVLTWGLELRNRQISVDRSMSTNLRRVFAAGDIAEYAGNVNLISVGFGEAALAINNLAPLVRSELPVVPGHSSDAA</sequence>
<dbReference type="OrthoDB" id="9806179at2"/>
<dbReference type="RefSeq" id="WP_089302583.1">
    <property type="nucleotide sequence ID" value="NZ_FZNW01000017.1"/>
</dbReference>
<name>A0A238YYE4_9PSEU</name>
<feature type="binding site" evidence="6">
    <location>
        <position position="33"/>
    </location>
    <ligand>
        <name>FAD</name>
        <dbReference type="ChEBI" id="CHEBI:57692"/>
    </ligand>
</feature>
<organism evidence="8 9">
    <name type="scientific">Haloechinothrix alba</name>
    <dbReference type="NCBI Taxonomy" id="664784"/>
    <lineage>
        <taxon>Bacteria</taxon>
        <taxon>Bacillati</taxon>
        <taxon>Actinomycetota</taxon>
        <taxon>Actinomycetes</taxon>
        <taxon>Pseudonocardiales</taxon>
        <taxon>Pseudonocardiaceae</taxon>
        <taxon>Haloechinothrix</taxon>
    </lineage>
</organism>
<comment type="catalytic activity">
    <reaction evidence="6">
        <text>2 reduced [2Fe-2S]-[ferredoxin] + NADP(+) + H(+) = 2 oxidized [2Fe-2S]-[ferredoxin] + NADPH</text>
        <dbReference type="Rhea" id="RHEA:20125"/>
        <dbReference type="Rhea" id="RHEA-COMP:10000"/>
        <dbReference type="Rhea" id="RHEA-COMP:10001"/>
        <dbReference type="ChEBI" id="CHEBI:15378"/>
        <dbReference type="ChEBI" id="CHEBI:33737"/>
        <dbReference type="ChEBI" id="CHEBI:33738"/>
        <dbReference type="ChEBI" id="CHEBI:57783"/>
        <dbReference type="ChEBI" id="CHEBI:58349"/>
        <dbReference type="EC" id="1.18.1.2"/>
    </reaction>
</comment>
<comment type="catalytic activity">
    <reaction evidence="5">
        <text>[thioredoxin]-dithiol + NADP(+) = [thioredoxin]-disulfide + NADPH + H(+)</text>
        <dbReference type="Rhea" id="RHEA:20345"/>
        <dbReference type="Rhea" id="RHEA-COMP:10698"/>
        <dbReference type="Rhea" id="RHEA-COMP:10700"/>
        <dbReference type="ChEBI" id="CHEBI:15378"/>
        <dbReference type="ChEBI" id="CHEBI:29950"/>
        <dbReference type="ChEBI" id="CHEBI:50058"/>
        <dbReference type="ChEBI" id="CHEBI:57783"/>
        <dbReference type="ChEBI" id="CHEBI:58349"/>
        <dbReference type="EC" id="1.8.1.9"/>
    </reaction>
</comment>
<comment type="cofactor">
    <cofactor evidence="6">
        <name>FAD</name>
        <dbReference type="ChEBI" id="CHEBI:57692"/>
    </cofactor>
    <text evidence="6">Binds 1 FAD per subunit.</text>
</comment>
<dbReference type="Pfam" id="PF07992">
    <property type="entry name" value="Pyr_redox_2"/>
    <property type="match status" value="1"/>
</dbReference>
<dbReference type="HAMAP" id="MF_01685">
    <property type="entry name" value="FENR2"/>
    <property type="match status" value="1"/>
</dbReference>
<dbReference type="GO" id="GO:0050661">
    <property type="term" value="F:NADP binding"/>
    <property type="evidence" value="ECO:0007669"/>
    <property type="project" value="UniProtKB-UniRule"/>
</dbReference>
<dbReference type="EMBL" id="FZNW01000017">
    <property type="protein sequence ID" value="SNR75694.1"/>
    <property type="molecule type" value="Genomic_DNA"/>
</dbReference>
<dbReference type="GO" id="GO:0050660">
    <property type="term" value="F:flavin adenine dinucleotide binding"/>
    <property type="evidence" value="ECO:0007669"/>
    <property type="project" value="UniProtKB-UniRule"/>
</dbReference>
<feature type="domain" description="FAD/NAD(P)-binding" evidence="7">
    <location>
        <begin position="24"/>
        <end position="311"/>
    </location>
</feature>
<dbReference type="InterPro" id="IPR036188">
    <property type="entry name" value="FAD/NAD-bd_sf"/>
</dbReference>
<keyword evidence="2 6" id="KW-0274">FAD</keyword>
<feature type="binding site" evidence="6">
    <location>
        <position position="139"/>
    </location>
    <ligand>
        <name>FAD</name>
        <dbReference type="ChEBI" id="CHEBI:57692"/>
    </ligand>
</feature>
<keyword evidence="9" id="KW-1185">Reference proteome</keyword>
<evidence type="ECO:0000259" key="7">
    <source>
        <dbReference type="Pfam" id="PF07992"/>
    </source>
</evidence>
<evidence type="ECO:0000256" key="2">
    <source>
        <dbReference type="ARBA" id="ARBA00022827"/>
    </source>
</evidence>
<protein>
    <recommendedName>
        <fullName evidence="6">Ferredoxin--NADP reductase</fullName>
        <shortName evidence="6">FNR</shortName>
        <shortName evidence="6">Fd-NADP(+) reductase</shortName>
        <ecNumber evidence="6">1.18.1.2</ecNumber>
    </recommendedName>
</protein>
<dbReference type="GO" id="GO:0004324">
    <property type="term" value="F:ferredoxin-NADP+ reductase activity"/>
    <property type="evidence" value="ECO:0007669"/>
    <property type="project" value="UniProtKB-UniRule"/>
</dbReference>
<keyword evidence="4 6" id="KW-0560">Oxidoreductase</keyword>
<feature type="binding site" evidence="6">
    <location>
        <position position="52"/>
    </location>
    <ligand>
        <name>FAD</name>
        <dbReference type="ChEBI" id="CHEBI:57692"/>
    </ligand>
</feature>
<dbReference type="InterPro" id="IPR023753">
    <property type="entry name" value="FAD/NAD-binding_dom"/>
</dbReference>
<keyword evidence="1 6" id="KW-0285">Flavoprotein</keyword>
<evidence type="ECO:0000256" key="6">
    <source>
        <dbReference type="HAMAP-Rule" id="MF_01685"/>
    </source>
</evidence>
<dbReference type="AlphaFoldDB" id="A0A238YYE4"/>
<gene>
    <name evidence="8" type="ORF">SAMN06265360_117112</name>
</gene>
<dbReference type="PRINTS" id="PR00469">
    <property type="entry name" value="PNDRDTASEII"/>
</dbReference>
<dbReference type="Gene3D" id="3.50.50.60">
    <property type="entry name" value="FAD/NAD(P)-binding domain"/>
    <property type="match status" value="2"/>
</dbReference>
<proteinExistence type="inferred from homology"/>
<feature type="binding site" evidence="6">
    <location>
        <position position="65"/>
    </location>
    <ligand>
        <name>FAD</name>
        <dbReference type="ChEBI" id="CHEBI:57692"/>
    </ligand>
</feature>
<keyword evidence="3 6" id="KW-0521">NADP</keyword>
<dbReference type="PRINTS" id="PR00368">
    <property type="entry name" value="FADPNR"/>
</dbReference>
<feature type="binding site" evidence="6">
    <location>
        <position position="339"/>
    </location>
    <ligand>
        <name>FAD</name>
        <dbReference type="ChEBI" id="CHEBI:57692"/>
    </ligand>
</feature>
<dbReference type="InterPro" id="IPR050097">
    <property type="entry name" value="Ferredoxin-NADP_redctase_2"/>
</dbReference>
<comment type="similarity">
    <text evidence="6">Belongs to the ferredoxin--NADP reductase type 2 family.</text>
</comment>
<evidence type="ECO:0000256" key="1">
    <source>
        <dbReference type="ARBA" id="ARBA00022630"/>
    </source>
</evidence>
<evidence type="ECO:0000313" key="8">
    <source>
        <dbReference type="EMBL" id="SNR75694.1"/>
    </source>
</evidence>
<dbReference type="PANTHER" id="PTHR48105">
    <property type="entry name" value="THIOREDOXIN REDUCTASE 1-RELATED-RELATED"/>
    <property type="match status" value="1"/>
</dbReference>
<dbReference type="Proteomes" id="UP000198348">
    <property type="component" value="Unassembled WGS sequence"/>
</dbReference>
<feature type="binding site" evidence="6">
    <location>
        <position position="298"/>
    </location>
    <ligand>
        <name>FAD</name>
        <dbReference type="ChEBI" id="CHEBI:57692"/>
    </ligand>
</feature>
<feature type="binding site" evidence="6">
    <location>
        <position position="60"/>
    </location>
    <ligand>
        <name>FAD</name>
        <dbReference type="ChEBI" id="CHEBI:57692"/>
    </ligand>
</feature>
<dbReference type="EC" id="1.18.1.2" evidence="6"/>
<dbReference type="SUPFAM" id="SSF51905">
    <property type="entry name" value="FAD/NAD(P)-binding domain"/>
    <property type="match status" value="1"/>
</dbReference>
<evidence type="ECO:0000256" key="4">
    <source>
        <dbReference type="ARBA" id="ARBA00023002"/>
    </source>
</evidence>
<reference evidence="8 9" key="1">
    <citation type="submission" date="2017-06" db="EMBL/GenBank/DDBJ databases">
        <authorList>
            <person name="Kim H.J."/>
            <person name="Triplett B.A."/>
        </authorList>
    </citation>
    <scope>NUCLEOTIDE SEQUENCE [LARGE SCALE GENOMIC DNA]</scope>
    <source>
        <strain evidence="8 9">DSM 45207</strain>
    </source>
</reference>